<proteinExistence type="predicted"/>
<dbReference type="GeneID" id="25917132"/>
<evidence type="ECO:0000313" key="2">
    <source>
        <dbReference type="Proteomes" id="UP000054560"/>
    </source>
</evidence>
<accession>A0A0L0F2J8</accession>
<name>A0A0L0F2J8_9EUKA</name>
<dbReference type="Proteomes" id="UP000054560">
    <property type="component" value="Unassembled WGS sequence"/>
</dbReference>
<dbReference type="RefSeq" id="XP_014144743.1">
    <property type="nucleotide sequence ID" value="XM_014289268.1"/>
</dbReference>
<sequence length="62" mass="6807">MGANNQSAEVQIMSTNDKSTVCKSLHTTVNLMETLTGVIEVSRTHLHTVMCELSENNGDEKQ</sequence>
<reference evidence="1 2" key="1">
    <citation type="submission" date="2011-02" db="EMBL/GenBank/DDBJ databases">
        <title>The Genome Sequence of Sphaeroforma arctica JP610.</title>
        <authorList>
            <consortium name="The Broad Institute Genome Sequencing Platform"/>
            <person name="Russ C."/>
            <person name="Cuomo C."/>
            <person name="Young S.K."/>
            <person name="Zeng Q."/>
            <person name="Gargeya S."/>
            <person name="Alvarado L."/>
            <person name="Berlin A."/>
            <person name="Chapman S.B."/>
            <person name="Chen Z."/>
            <person name="Freedman E."/>
            <person name="Gellesch M."/>
            <person name="Goldberg J."/>
            <person name="Griggs A."/>
            <person name="Gujja S."/>
            <person name="Heilman E."/>
            <person name="Heiman D."/>
            <person name="Howarth C."/>
            <person name="Mehta T."/>
            <person name="Neiman D."/>
            <person name="Pearson M."/>
            <person name="Roberts A."/>
            <person name="Saif S."/>
            <person name="Shea T."/>
            <person name="Shenoy N."/>
            <person name="Sisk P."/>
            <person name="Stolte C."/>
            <person name="Sykes S."/>
            <person name="White J."/>
            <person name="Yandava C."/>
            <person name="Burger G."/>
            <person name="Gray M.W."/>
            <person name="Holland P.W.H."/>
            <person name="King N."/>
            <person name="Lang F.B.F."/>
            <person name="Roger A.J."/>
            <person name="Ruiz-Trillo I."/>
            <person name="Haas B."/>
            <person name="Nusbaum C."/>
            <person name="Birren B."/>
        </authorList>
    </citation>
    <scope>NUCLEOTIDE SEQUENCE [LARGE SCALE GENOMIC DNA]</scope>
    <source>
        <strain evidence="1 2">JP610</strain>
    </source>
</reference>
<dbReference type="EMBL" id="KQ250136">
    <property type="protein sequence ID" value="KNC70841.1"/>
    <property type="molecule type" value="Genomic_DNA"/>
</dbReference>
<keyword evidence="2" id="KW-1185">Reference proteome</keyword>
<dbReference type="AlphaFoldDB" id="A0A0L0F2J8"/>
<feature type="non-terminal residue" evidence="1">
    <location>
        <position position="62"/>
    </location>
</feature>
<evidence type="ECO:0000313" key="1">
    <source>
        <dbReference type="EMBL" id="KNC70841.1"/>
    </source>
</evidence>
<organism evidence="1 2">
    <name type="scientific">Sphaeroforma arctica JP610</name>
    <dbReference type="NCBI Taxonomy" id="667725"/>
    <lineage>
        <taxon>Eukaryota</taxon>
        <taxon>Ichthyosporea</taxon>
        <taxon>Ichthyophonida</taxon>
        <taxon>Sphaeroforma</taxon>
    </lineage>
</organism>
<protein>
    <submittedName>
        <fullName evidence="1">Uncharacterized protein</fullName>
    </submittedName>
</protein>
<gene>
    <name evidence="1" type="ORF">SARC_16628</name>
</gene>